<evidence type="ECO:0000313" key="2">
    <source>
        <dbReference type="EMBL" id="KAK2836401.1"/>
    </source>
</evidence>
<comment type="caution">
    <text evidence="2">The sequence shown here is derived from an EMBL/GenBank/DDBJ whole genome shotgun (WGS) entry which is preliminary data.</text>
</comment>
<proteinExistence type="predicted"/>
<feature type="region of interest" description="Disordered" evidence="1">
    <location>
        <begin position="1"/>
        <end position="42"/>
    </location>
</feature>
<dbReference type="Proteomes" id="UP001187315">
    <property type="component" value="Unassembled WGS sequence"/>
</dbReference>
<evidence type="ECO:0000313" key="3">
    <source>
        <dbReference type="Proteomes" id="UP001187315"/>
    </source>
</evidence>
<protein>
    <submittedName>
        <fullName evidence="2">Uncharacterized protein</fullName>
    </submittedName>
</protein>
<reference evidence="2" key="1">
    <citation type="submission" date="2023-08" db="EMBL/GenBank/DDBJ databases">
        <title>Pelteobagrus vachellii genome.</title>
        <authorList>
            <person name="Liu H."/>
        </authorList>
    </citation>
    <scope>NUCLEOTIDE SEQUENCE</scope>
    <source>
        <strain evidence="2">PRFRI_2022a</strain>
        <tissue evidence="2">Muscle</tissue>
    </source>
</reference>
<keyword evidence="3" id="KW-1185">Reference proteome</keyword>
<dbReference type="AlphaFoldDB" id="A0AA88MEC2"/>
<dbReference type="EMBL" id="JAVHJS010000014">
    <property type="protein sequence ID" value="KAK2836401.1"/>
    <property type="molecule type" value="Genomic_DNA"/>
</dbReference>
<gene>
    <name evidence="2" type="ORF">Q7C36_014270</name>
</gene>
<evidence type="ECO:0000256" key="1">
    <source>
        <dbReference type="SAM" id="MobiDB-lite"/>
    </source>
</evidence>
<name>A0AA88MEC2_TACVA</name>
<sequence length="67" mass="7497">MRKRPCSVSNSSGGGRGNIQPSVGKRRAERAHRAAQRTTLSPFRWEKRVLGENDARQKLKGATHVQK</sequence>
<accession>A0AA88MEC2</accession>
<feature type="compositionally biased region" description="Basic residues" evidence="1">
    <location>
        <begin position="24"/>
        <end position="35"/>
    </location>
</feature>
<organism evidence="2 3">
    <name type="scientific">Tachysurus vachellii</name>
    <name type="common">Darkbarbel catfish</name>
    <name type="synonym">Pelteobagrus vachellii</name>
    <dbReference type="NCBI Taxonomy" id="175792"/>
    <lineage>
        <taxon>Eukaryota</taxon>
        <taxon>Metazoa</taxon>
        <taxon>Chordata</taxon>
        <taxon>Craniata</taxon>
        <taxon>Vertebrata</taxon>
        <taxon>Euteleostomi</taxon>
        <taxon>Actinopterygii</taxon>
        <taxon>Neopterygii</taxon>
        <taxon>Teleostei</taxon>
        <taxon>Ostariophysi</taxon>
        <taxon>Siluriformes</taxon>
        <taxon>Bagridae</taxon>
        <taxon>Tachysurus</taxon>
    </lineage>
</organism>